<evidence type="ECO:0000313" key="3">
    <source>
        <dbReference type="EMBL" id="SMS01513.1"/>
    </source>
</evidence>
<dbReference type="EC" id="2.4.1.60" evidence="3"/>
<reference evidence="3 4" key="1">
    <citation type="submission" date="2017-05" db="EMBL/GenBank/DDBJ databases">
        <authorList>
            <person name="Song R."/>
            <person name="Chenine A.L."/>
            <person name="Ruprecht R.M."/>
        </authorList>
    </citation>
    <scope>NUCLEOTIDE SEQUENCE [LARGE SCALE GENOMIC DNA]</scope>
    <source>
        <strain evidence="3 4">CECT 7927</strain>
    </source>
</reference>
<dbReference type="Proteomes" id="UP001283366">
    <property type="component" value="Unassembled WGS sequence"/>
</dbReference>
<evidence type="ECO:0000313" key="5">
    <source>
        <dbReference type="Proteomes" id="UP001283366"/>
    </source>
</evidence>
<sequence>MLSICIPTLNRPYYLYKAIYSIYTQKEHSLSFELCISNNNSDVDYSEVEKYIQDLSSKYGNINYVSQDSRLSIDEHMHYVINMSHGDYVYMLGDDDFFKNDAFIILSHLISDHVDFALVNSNWIDGQGRFISTAHREPIYLDNISKYEKYLYLYNKCTYGALLVKKSLFHDDDFIRLYTTSHAYCCFWISLLNNNEPKKIVFQNGKPVVNLRAAEKNYNLVNVIFNDVHLLFTKLIDSIEDEEGKYYINEAYKRYKKRNSSVRFLCGLQKKGVVISQINYSDDTNNSFYFKIKKLLSYTIFKLLTLSKVVNV</sequence>
<dbReference type="EC" id="2.4.-.-" evidence="2"/>
<proteinExistence type="predicted"/>
<keyword evidence="3" id="KW-0328">Glycosyltransferase</keyword>
<dbReference type="InterPro" id="IPR029044">
    <property type="entry name" value="Nucleotide-diphossugar_trans"/>
</dbReference>
<dbReference type="EMBL" id="FXXI01000005">
    <property type="protein sequence ID" value="SMS01513.1"/>
    <property type="molecule type" value="Genomic_DNA"/>
</dbReference>
<dbReference type="RefSeq" id="WP_087481547.1">
    <property type="nucleotide sequence ID" value="NZ_AP024883.1"/>
</dbReference>
<dbReference type="Proteomes" id="UP000196125">
    <property type="component" value="Unassembled WGS sequence"/>
</dbReference>
<protein>
    <submittedName>
        <fullName evidence="3">Abequosyltransferase RfbV</fullName>
        <ecNumber evidence="3">2.4.1.60</ecNumber>
    </submittedName>
    <submittedName>
        <fullName evidence="2">Glycosyltransferase</fullName>
        <ecNumber evidence="2">2.4.-.-</ecNumber>
    </submittedName>
</protein>
<dbReference type="Gene3D" id="3.90.550.10">
    <property type="entry name" value="Spore Coat Polysaccharide Biosynthesis Protein SpsA, Chain A"/>
    <property type="match status" value="1"/>
</dbReference>
<reference evidence="2 5" key="2">
    <citation type="submission" date="2023-11" db="EMBL/GenBank/DDBJ databases">
        <title>Plant-associative lifestyle of Vibrio porteresiae and its evolutionary dynamics.</title>
        <authorList>
            <person name="Rameshkumar N."/>
            <person name="Kirti K."/>
        </authorList>
    </citation>
    <scope>NUCLEOTIDE SEQUENCE [LARGE SCALE GENOMIC DNA]</scope>
    <source>
        <strain evidence="2 5">MSSRF38</strain>
    </source>
</reference>
<feature type="domain" description="Glycosyltransferase 2-like" evidence="1">
    <location>
        <begin position="3"/>
        <end position="150"/>
    </location>
</feature>
<dbReference type="SUPFAM" id="SSF53448">
    <property type="entry name" value="Nucleotide-diphospho-sugar transferases"/>
    <property type="match status" value="1"/>
</dbReference>
<keyword evidence="5" id="KW-1185">Reference proteome</keyword>
<accession>A0A1Y6IZQ8</accession>
<dbReference type="GO" id="GO:0047600">
    <property type="term" value="F:abequosyltransferase activity"/>
    <property type="evidence" value="ECO:0007669"/>
    <property type="project" value="UniProtKB-EC"/>
</dbReference>
<name>A0A1Y6IZQ8_9VIBR</name>
<dbReference type="InterPro" id="IPR001173">
    <property type="entry name" value="Glyco_trans_2-like"/>
</dbReference>
<dbReference type="EMBL" id="JAWRCO010000001">
    <property type="protein sequence ID" value="MDW6002168.1"/>
    <property type="molecule type" value="Genomic_DNA"/>
</dbReference>
<dbReference type="AlphaFoldDB" id="A0A1Y6IZQ8"/>
<keyword evidence="3" id="KW-0808">Transferase</keyword>
<organism evidence="3 4">
    <name type="scientific">Vibrio mangrovi</name>
    <dbReference type="NCBI Taxonomy" id="474394"/>
    <lineage>
        <taxon>Bacteria</taxon>
        <taxon>Pseudomonadati</taxon>
        <taxon>Pseudomonadota</taxon>
        <taxon>Gammaproteobacteria</taxon>
        <taxon>Vibrionales</taxon>
        <taxon>Vibrionaceae</taxon>
        <taxon>Vibrio</taxon>
    </lineage>
</organism>
<evidence type="ECO:0000259" key="1">
    <source>
        <dbReference type="Pfam" id="PF00535"/>
    </source>
</evidence>
<dbReference type="Pfam" id="PF00535">
    <property type="entry name" value="Glycos_transf_2"/>
    <property type="match status" value="1"/>
</dbReference>
<dbReference type="CDD" id="cd00761">
    <property type="entry name" value="Glyco_tranf_GTA_type"/>
    <property type="match status" value="1"/>
</dbReference>
<gene>
    <name evidence="3" type="primary">rfbV</name>
    <name evidence="2" type="ORF">SBX37_04690</name>
    <name evidence="3" type="ORF">VIM7927_02809</name>
</gene>
<evidence type="ECO:0000313" key="4">
    <source>
        <dbReference type="Proteomes" id="UP000196125"/>
    </source>
</evidence>
<dbReference type="OrthoDB" id="5861145at2"/>
<evidence type="ECO:0000313" key="2">
    <source>
        <dbReference type="EMBL" id="MDW6002168.1"/>
    </source>
</evidence>